<protein>
    <submittedName>
        <fullName evidence="2">Uncharacterized protein</fullName>
    </submittedName>
</protein>
<evidence type="ECO:0000313" key="3">
    <source>
        <dbReference type="Proteomes" id="UP000838763"/>
    </source>
</evidence>
<proteinExistence type="predicted"/>
<gene>
    <name evidence="2" type="ORF">PPNO1_LOCUS9810</name>
</gene>
<feature type="non-terminal residue" evidence="2">
    <location>
        <position position="49"/>
    </location>
</feature>
<evidence type="ECO:0000256" key="1">
    <source>
        <dbReference type="SAM" id="MobiDB-lite"/>
    </source>
</evidence>
<keyword evidence="3" id="KW-1185">Reference proteome</keyword>
<name>A0A9P1MFK2_9PEZI</name>
<dbReference type="Proteomes" id="UP000838763">
    <property type="component" value="Unassembled WGS sequence"/>
</dbReference>
<dbReference type="OrthoDB" id="77251at2759"/>
<sequence length="49" mass="4824">LEDIAESTQAPSGSKPTPASLAAPGSSGTNTEATAPSPFLLLLRSPSLS</sequence>
<reference evidence="2" key="1">
    <citation type="submission" date="2022-11" db="EMBL/GenBank/DDBJ databases">
        <authorList>
            <person name="Scott C."/>
            <person name="Bruce N."/>
        </authorList>
    </citation>
    <scope>NUCLEOTIDE SEQUENCE</scope>
</reference>
<evidence type="ECO:0000313" key="2">
    <source>
        <dbReference type="EMBL" id="CAI4220271.1"/>
    </source>
</evidence>
<dbReference type="EMBL" id="CALLCH030000021">
    <property type="protein sequence ID" value="CAI4220271.1"/>
    <property type="molecule type" value="Genomic_DNA"/>
</dbReference>
<organism evidence="2 3">
    <name type="scientific">Parascedosporium putredinis</name>
    <dbReference type="NCBI Taxonomy" id="1442378"/>
    <lineage>
        <taxon>Eukaryota</taxon>
        <taxon>Fungi</taxon>
        <taxon>Dikarya</taxon>
        <taxon>Ascomycota</taxon>
        <taxon>Pezizomycotina</taxon>
        <taxon>Sordariomycetes</taxon>
        <taxon>Hypocreomycetidae</taxon>
        <taxon>Microascales</taxon>
        <taxon>Microascaceae</taxon>
        <taxon>Parascedosporium</taxon>
    </lineage>
</organism>
<dbReference type="AlphaFoldDB" id="A0A9P1MFK2"/>
<comment type="caution">
    <text evidence="2">The sequence shown here is derived from an EMBL/GenBank/DDBJ whole genome shotgun (WGS) entry which is preliminary data.</text>
</comment>
<accession>A0A9P1MFK2</accession>
<feature type="region of interest" description="Disordered" evidence="1">
    <location>
        <begin position="1"/>
        <end position="49"/>
    </location>
</feature>
<feature type="compositionally biased region" description="Polar residues" evidence="1">
    <location>
        <begin position="1"/>
        <end position="17"/>
    </location>
</feature>
<feature type="non-terminal residue" evidence="2">
    <location>
        <position position="1"/>
    </location>
</feature>
<feature type="compositionally biased region" description="Low complexity" evidence="1">
    <location>
        <begin position="36"/>
        <end position="49"/>
    </location>
</feature>